<gene>
    <name evidence="3" type="ORF">DEJ46_15275</name>
</gene>
<dbReference type="AlphaFoldDB" id="A0A5P2APY2"/>
<name>A0A5P2APY2_STRVZ</name>
<evidence type="ECO:0000256" key="1">
    <source>
        <dbReference type="SAM" id="MobiDB-lite"/>
    </source>
</evidence>
<evidence type="ECO:0000313" key="4">
    <source>
        <dbReference type="Proteomes" id="UP000324106"/>
    </source>
</evidence>
<feature type="compositionally biased region" description="Pro residues" evidence="1">
    <location>
        <begin position="1"/>
        <end position="10"/>
    </location>
</feature>
<feature type="region of interest" description="Disordered" evidence="1">
    <location>
        <begin position="1"/>
        <end position="27"/>
    </location>
</feature>
<proteinExistence type="predicted"/>
<keyword evidence="2" id="KW-1133">Transmembrane helix</keyword>
<feature type="transmembrane region" description="Helical" evidence="2">
    <location>
        <begin position="35"/>
        <end position="58"/>
    </location>
</feature>
<dbReference type="EMBL" id="CP029194">
    <property type="protein sequence ID" value="QES20304.1"/>
    <property type="molecule type" value="Genomic_DNA"/>
</dbReference>
<dbReference type="OrthoDB" id="4333260at2"/>
<feature type="transmembrane region" description="Helical" evidence="2">
    <location>
        <begin position="142"/>
        <end position="159"/>
    </location>
</feature>
<protein>
    <submittedName>
        <fullName evidence="3">Uncharacterized protein</fullName>
    </submittedName>
</protein>
<dbReference type="RefSeq" id="WP_150266929.1">
    <property type="nucleotide sequence ID" value="NZ_CP029194.1"/>
</dbReference>
<keyword evidence="2" id="KW-0472">Membrane</keyword>
<keyword evidence="2" id="KW-0812">Transmembrane</keyword>
<sequence>MSQPVPPPSGNPFANGGAPEPYPMAPPPAPARDNVGLGLVAALVAALVAGGIYGAVIGGVEREIGWAAIGVGFVTGLAAGKVGGRNPVLPVVSAALSVGAVYLGQLLGIAILVAKQLNVSATDVVLEEFGVLTQAWSEGKDAMTFLFLGLAAFAAFTGARKASS</sequence>
<feature type="transmembrane region" description="Helical" evidence="2">
    <location>
        <begin position="91"/>
        <end position="114"/>
    </location>
</feature>
<feature type="transmembrane region" description="Helical" evidence="2">
    <location>
        <begin position="64"/>
        <end position="84"/>
    </location>
</feature>
<accession>A0A5P2APY2</accession>
<organism evidence="3 4">
    <name type="scientific">Streptomyces venezuelae</name>
    <dbReference type="NCBI Taxonomy" id="54571"/>
    <lineage>
        <taxon>Bacteria</taxon>
        <taxon>Bacillati</taxon>
        <taxon>Actinomycetota</taxon>
        <taxon>Actinomycetes</taxon>
        <taxon>Kitasatosporales</taxon>
        <taxon>Streptomycetaceae</taxon>
        <taxon>Streptomyces</taxon>
    </lineage>
</organism>
<evidence type="ECO:0000256" key="2">
    <source>
        <dbReference type="SAM" id="Phobius"/>
    </source>
</evidence>
<dbReference type="Proteomes" id="UP000324106">
    <property type="component" value="Chromosome"/>
</dbReference>
<evidence type="ECO:0000313" key="3">
    <source>
        <dbReference type="EMBL" id="QES20304.1"/>
    </source>
</evidence>
<reference evidence="3 4" key="1">
    <citation type="submission" date="2018-05" db="EMBL/GenBank/DDBJ databases">
        <title>Streptomyces venezuelae.</title>
        <authorList>
            <person name="Kim W."/>
            <person name="Lee N."/>
            <person name="Cho B.-K."/>
        </authorList>
    </citation>
    <scope>NUCLEOTIDE SEQUENCE [LARGE SCALE GENOMIC DNA]</scope>
    <source>
        <strain evidence="3 4">ATCC 15068</strain>
    </source>
</reference>